<evidence type="ECO:0000256" key="2">
    <source>
        <dbReference type="ARBA" id="ARBA00001968"/>
    </source>
</evidence>
<evidence type="ECO:0000256" key="6">
    <source>
        <dbReference type="ARBA" id="ARBA00023239"/>
    </source>
</evidence>
<dbReference type="AlphaFoldDB" id="A0A558DGM7"/>
<reference evidence="11 12" key="1">
    <citation type="submission" date="2019-07" db="EMBL/GenBank/DDBJ databases">
        <title>The pathways for chlorine oxyanion respiration interact through the shared metabolite chlorate.</title>
        <authorList>
            <person name="Barnum T.P."/>
            <person name="Cheng Y."/>
            <person name="Hill K.A."/>
            <person name="Lucas L.N."/>
            <person name="Carlson H.K."/>
            <person name="Coates J.D."/>
        </authorList>
    </citation>
    <scope>NUCLEOTIDE SEQUENCE [LARGE SCALE GENOMIC DNA]</scope>
    <source>
        <strain evidence="11">BK-3</strain>
    </source>
</reference>
<proteinExistence type="inferred from homology"/>
<comment type="cofactor">
    <cofactor evidence="2 10">
        <name>a divalent metal cation</name>
        <dbReference type="ChEBI" id="CHEBI:60240"/>
    </cofactor>
</comment>
<dbReference type="PANTHER" id="PTHR33254:SF4">
    <property type="entry name" value="4-HYDROXY-4-METHYL-2-OXOGLUTARATE ALDOLASE 3-RELATED"/>
    <property type="match status" value="1"/>
</dbReference>
<organism evidence="11 12">
    <name type="scientific">Sedimenticola thiotaurini</name>
    <dbReference type="NCBI Taxonomy" id="1543721"/>
    <lineage>
        <taxon>Bacteria</taxon>
        <taxon>Pseudomonadati</taxon>
        <taxon>Pseudomonadota</taxon>
        <taxon>Gammaproteobacteria</taxon>
        <taxon>Chromatiales</taxon>
        <taxon>Sedimenticolaceae</taxon>
        <taxon>Sedimenticola</taxon>
    </lineage>
</organism>
<evidence type="ECO:0000256" key="10">
    <source>
        <dbReference type="RuleBase" id="RU004338"/>
    </source>
</evidence>
<evidence type="ECO:0000256" key="5">
    <source>
        <dbReference type="ARBA" id="ARBA00022723"/>
    </source>
</evidence>
<accession>A0A558DGM7</accession>
<dbReference type="Gene3D" id="3.50.30.40">
    <property type="entry name" value="Ribonuclease E inhibitor RraA/RraA-like"/>
    <property type="match status" value="1"/>
</dbReference>
<dbReference type="NCBIfam" id="NF006875">
    <property type="entry name" value="PRK09372.1"/>
    <property type="match status" value="1"/>
</dbReference>
<dbReference type="GO" id="GO:0051252">
    <property type="term" value="P:regulation of RNA metabolic process"/>
    <property type="evidence" value="ECO:0007669"/>
    <property type="project" value="InterPro"/>
</dbReference>
<name>A0A558DGM7_9GAMM</name>
<comment type="similarity">
    <text evidence="3 10">Belongs to the class II aldolase/RraA-like family.</text>
</comment>
<dbReference type="Pfam" id="PF03737">
    <property type="entry name" value="RraA-like"/>
    <property type="match status" value="1"/>
</dbReference>
<dbReference type="InterPro" id="IPR010203">
    <property type="entry name" value="RraA"/>
</dbReference>
<comment type="cofactor">
    <cofactor evidence="9">
        <name>Mg(2+)</name>
        <dbReference type="ChEBI" id="CHEBI:18420"/>
    </cofactor>
</comment>
<dbReference type="SUPFAM" id="SSF89562">
    <property type="entry name" value="RraA-like"/>
    <property type="match status" value="1"/>
</dbReference>
<dbReference type="EC" id="4.1.3.17" evidence="10"/>
<comment type="function">
    <text evidence="7 10">Catalyzes the aldol cleavage of 4-hydroxy-4-methyl-2-oxoglutarate (HMG) into 2 molecules of pyruvate. Also contains a secondary oxaloacetate (OAA) decarboxylase activity due to the common pyruvate enolate transition state formed following C-C bond cleavage in the retro-aldol and decarboxylation reactions.</text>
</comment>
<keyword evidence="5 9" id="KW-0479">Metal-binding</keyword>
<dbReference type="STRING" id="1543721.AAY24_10840"/>
<comment type="subunit">
    <text evidence="4 10">Homotrimer.</text>
</comment>
<dbReference type="EC" id="4.1.1.112" evidence="10"/>
<dbReference type="Proteomes" id="UP000317355">
    <property type="component" value="Unassembled WGS sequence"/>
</dbReference>
<comment type="catalytic activity">
    <reaction evidence="8 10">
        <text>oxaloacetate + H(+) = pyruvate + CO2</text>
        <dbReference type="Rhea" id="RHEA:15641"/>
        <dbReference type="ChEBI" id="CHEBI:15361"/>
        <dbReference type="ChEBI" id="CHEBI:15378"/>
        <dbReference type="ChEBI" id="CHEBI:16452"/>
        <dbReference type="ChEBI" id="CHEBI:16526"/>
        <dbReference type="EC" id="4.1.1.112"/>
    </reaction>
</comment>
<evidence type="ECO:0000256" key="1">
    <source>
        <dbReference type="ARBA" id="ARBA00001342"/>
    </source>
</evidence>
<dbReference type="EMBL" id="VMRY01000001">
    <property type="protein sequence ID" value="TVT60185.1"/>
    <property type="molecule type" value="Genomic_DNA"/>
</dbReference>
<keyword evidence="6 10" id="KW-0456">Lyase</keyword>
<dbReference type="InterPro" id="IPR005493">
    <property type="entry name" value="RraA/RraA-like"/>
</dbReference>
<feature type="binding site" evidence="9">
    <location>
        <position position="103"/>
    </location>
    <ligand>
        <name>substrate</name>
    </ligand>
</feature>
<dbReference type="GO" id="GO:0008428">
    <property type="term" value="F:ribonuclease inhibitor activity"/>
    <property type="evidence" value="ECO:0007669"/>
    <property type="project" value="InterPro"/>
</dbReference>
<feature type="binding site" evidence="9">
    <location>
        <begin position="81"/>
        <end position="84"/>
    </location>
    <ligand>
        <name>substrate</name>
    </ligand>
</feature>
<evidence type="ECO:0000256" key="8">
    <source>
        <dbReference type="ARBA" id="ARBA00047973"/>
    </source>
</evidence>
<dbReference type="CDD" id="cd16841">
    <property type="entry name" value="RraA_family"/>
    <property type="match status" value="1"/>
</dbReference>
<evidence type="ECO:0000313" key="11">
    <source>
        <dbReference type="EMBL" id="TVT60185.1"/>
    </source>
</evidence>
<protein>
    <recommendedName>
        <fullName evidence="10">4-hydroxy-4-methyl-2-oxoglutarate aldolase</fullName>
        <shortName evidence="10">HMG aldolase</shortName>
        <ecNumber evidence="10">4.1.1.112</ecNumber>
        <ecNumber evidence="10">4.1.3.17</ecNumber>
    </recommendedName>
    <alternativeName>
        <fullName evidence="10">Oxaloacetate decarboxylase</fullName>
    </alternativeName>
</protein>
<dbReference type="GO" id="GO:0046872">
    <property type="term" value="F:metal ion binding"/>
    <property type="evidence" value="ECO:0007669"/>
    <property type="project" value="UniProtKB-KW"/>
</dbReference>
<feature type="binding site" evidence="9">
    <location>
        <position position="104"/>
    </location>
    <ligand>
        <name>Mg(2+)</name>
        <dbReference type="ChEBI" id="CHEBI:18420"/>
    </ligand>
</feature>
<dbReference type="NCBIfam" id="TIGR01935">
    <property type="entry name" value="NOT-MenG"/>
    <property type="match status" value="1"/>
</dbReference>
<dbReference type="PANTHER" id="PTHR33254">
    <property type="entry name" value="4-HYDROXY-4-METHYL-2-OXOGLUTARATE ALDOLASE 3-RELATED"/>
    <property type="match status" value="1"/>
</dbReference>
<evidence type="ECO:0000256" key="3">
    <source>
        <dbReference type="ARBA" id="ARBA00008621"/>
    </source>
</evidence>
<sequence>MPTPPTSLDKTADIYDEFEAQIQVCEPIFNDYGGHIRFNGPIETIKCHEDNSLVRELLGQPGKGRILVVDAGGSMRCAMLGDILAQKGVDNGWAGVLMYGCIRDAKEISAMPIGVKALATIPKKSVKKGVGESGNPVTFAQVEFRPGDWLYADEDGVVTLPAAG</sequence>
<gene>
    <name evidence="11" type="ORF">FHK82_00290</name>
</gene>
<evidence type="ECO:0000256" key="7">
    <source>
        <dbReference type="ARBA" id="ARBA00025046"/>
    </source>
</evidence>
<evidence type="ECO:0000313" key="12">
    <source>
        <dbReference type="Proteomes" id="UP000317355"/>
    </source>
</evidence>
<dbReference type="GO" id="GO:0008948">
    <property type="term" value="F:oxaloacetate decarboxylase activity"/>
    <property type="evidence" value="ECO:0007669"/>
    <property type="project" value="UniProtKB-EC"/>
</dbReference>
<dbReference type="GO" id="GO:0047443">
    <property type="term" value="F:4-hydroxy-4-methyl-2-oxoglutarate aldolase activity"/>
    <property type="evidence" value="ECO:0007669"/>
    <property type="project" value="UniProtKB-EC"/>
</dbReference>
<dbReference type="InterPro" id="IPR036704">
    <property type="entry name" value="RraA/RraA-like_sf"/>
</dbReference>
<comment type="caution">
    <text evidence="11">The sequence shown here is derived from an EMBL/GenBank/DDBJ whole genome shotgun (WGS) entry which is preliminary data.</text>
</comment>
<evidence type="ECO:0000256" key="9">
    <source>
        <dbReference type="PIRSR" id="PIRSR605493-1"/>
    </source>
</evidence>
<evidence type="ECO:0000256" key="4">
    <source>
        <dbReference type="ARBA" id="ARBA00011233"/>
    </source>
</evidence>
<keyword evidence="9" id="KW-0460">Magnesium</keyword>
<comment type="catalytic activity">
    <reaction evidence="1 10">
        <text>4-hydroxy-4-methyl-2-oxoglutarate = 2 pyruvate</text>
        <dbReference type="Rhea" id="RHEA:22748"/>
        <dbReference type="ChEBI" id="CHEBI:15361"/>
        <dbReference type="ChEBI" id="CHEBI:58276"/>
        <dbReference type="EC" id="4.1.3.17"/>
    </reaction>
</comment>